<dbReference type="PANTHER" id="PTHR23501">
    <property type="entry name" value="MAJOR FACILITATOR SUPERFAMILY"/>
    <property type="match status" value="1"/>
</dbReference>
<dbReference type="Proteomes" id="UP000696280">
    <property type="component" value="Unassembled WGS sequence"/>
</dbReference>
<feature type="transmembrane region" description="Helical" evidence="5">
    <location>
        <begin position="128"/>
        <end position="148"/>
    </location>
</feature>
<dbReference type="Pfam" id="PF07690">
    <property type="entry name" value="MFS_1"/>
    <property type="match status" value="1"/>
</dbReference>
<dbReference type="OrthoDB" id="4139357at2759"/>
<dbReference type="PROSITE" id="PS50850">
    <property type="entry name" value="MFS"/>
    <property type="match status" value="1"/>
</dbReference>
<feature type="transmembrane region" description="Helical" evidence="5">
    <location>
        <begin position="318"/>
        <end position="336"/>
    </location>
</feature>
<feature type="transmembrane region" description="Helical" evidence="5">
    <location>
        <begin position="160"/>
        <end position="178"/>
    </location>
</feature>
<reference evidence="7" key="1">
    <citation type="submission" date="2021-07" db="EMBL/GenBank/DDBJ databases">
        <authorList>
            <person name="Durling M."/>
        </authorList>
    </citation>
    <scope>NUCLEOTIDE SEQUENCE</scope>
</reference>
<evidence type="ECO:0000256" key="3">
    <source>
        <dbReference type="ARBA" id="ARBA00022989"/>
    </source>
</evidence>
<dbReference type="InterPro" id="IPR036259">
    <property type="entry name" value="MFS_trans_sf"/>
</dbReference>
<evidence type="ECO:0000256" key="5">
    <source>
        <dbReference type="SAM" id="Phobius"/>
    </source>
</evidence>
<evidence type="ECO:0000256" key="2">
    <source>
        <dbReference type="ARBA" id="ARBA00022692"/>
    </source>
</evidence>
<feature type="transmembrane region" description="Helical" evidence="5">
    <location>
        <begin position="389"/>
        <end position="410"/>
    </location>
</feature>
<feature type="transmembrane region" description="Helical" evidence="5">
    <location>
        <begin position="417"/>
        <end position="438"/>
    </location>
</feature>
<feature type="transmembrane region" description="Helical" evidence="5">
    <location>
        <begin position="479"/>
        <end position="505"/>
    </location>
</feature>
<keyword evidence="2 5" id="KW-0812">Transmembrane</keyword>
<organism evidence="7 8">
    <name type="scientific">Hymenoscyphus fraxineus</name>
    <dbReference type="NCBI Taxonomy" id="746836"/>
    <lineage>
        <taxon>Eukaryota</taxon>
        <taxon>Fungi</taxon>
        <taxon>Dikarya</taxon>
        <taxon>Ascomycota</taxon>
        <taxon>Pezizomycotina</taxon>
        <taxon>Leotiomycetes</taxon>
        <taxon>Helotiales</taxon>
        <taxon>Helotiaceae</taxon>
        <taxon>Hymenoscyphus</taxon>
    </lineage>
</organism>
<dbReference type="Gene3D" id="1.20.1250.20">
    <property type="entry name" value="MFS general substrate transporter like domains"/>
    <property type="match status" value="2"/>
</dbReference>
<dbReference type="InterPro" id="IPR020846">
    <property type="entry name" value="MFS_dom"/>
</dbReference>
<gene>
    <name evidence="7" type="ORF">HYFRA_00009510</name>
</gene>
<keyword evidence="3 5" id="KW-1133">Transmembrane helix</keyword>
<name>A0A9N9KX68_9HELO</name>
<feature type="transmembrane region" description="Helical" evidence="5">
    <location>
        <begin position="348"/>
        <end position="369"/>
    </location>
</feature>
<evidence type="ECO:0000256" key="4">
    <source>
        <dbReference type="ARBA" id="ARBA00023136"/>
    </source>
</evidence>
<evidence type="ECO:0000256" key="1">
    <source>
        <dbReference type="ARBA" id="ARBA00004141"/>
    </source>
</evidence>
<dbReference type="GO" id="GO:0022857">
    <property type="term" value="F:transmembrane transporter activity"/>
    <property type="evidence" value="ECO:0007669"/>
    <property type="project" value="InterPro"/>
</dbReference>
<dbReference type="PRINTS" id="PR01036">
    <property type="entry name" value="TCRTETB"/>
</dbReference>
<comment type="caution">
    <text evidence="7">The sequence shown here is derived from an EMBL/GenBank/DDBJ whole genome shotgun (WGS) entry which is preliminary data.</text>
</comment>
<accession>A0A9N9KX68</accession>
<feature type="domain" description="Major facilitator superfamily (MFS) profile" evidence="6">
    <location>
        <begin position="94"/>
        <end position="588"/>
    </location>
</feature>
<protein>
    <recommendedName>
        <fullName evidence="6">Major facilitator superfamily (MFS) profile domain-containing protein</fullName>
    </recommendedName>
</protein>
<dbReference type="EMBL" id="CAJVRL010000064">
    <property type="protein sequence ID" value="CAG8955556.1"/>
    <property type="molecule type" value="Genomic_DNA"/>
</dbReference>
<dbReference type="InterPro" id="IPR011701">
    <property type="entry name" value="MFS"/>
</dbReference>
<proteinExistence type="predicted"/>
<feature type="transmembrane region" description="Helical" evidence="5">
    <location>
        <begin position="289"/>
        <end position="312"/>
    </location>
</feature>
<feature type="transmembrane region" description="Helical" evidence="5">
    <location>
        <begin position="444"/>
        <end position="467"/>
    </location>
</feature>
<evidence type="ECO:0000259" key="6">
    <source>
        <dbReference type="PROSITE" id="PS50850"/>
    </source>
</evidence>
<feature type="transmembrane region" description="Helical" evidence="5">
    <location>
        <begin position="248"/>
        <end position="268"/>
    </location>
</feature>
<dbReference type="AlphaFoldDB" id="A0A9N9KX68"/>
<keyword evidence="8" id="KW-1185">Reference proteome</keyword>
<keyword evidence="4 5" id="KW-0472">Membrane</keyword>
<feature type="transmembrane region" description="Helical" evidence="5">
    <location>
        <begin position="89"/>
        <end position="116"/>
    </location>
</feature>
<evidence type="ECO:0000313" key="8">
    <source>
        <dbReference type="Proteomes" id="UP000696280"/>
    </source>
</evidence>
<dbReference type="SUPFAM" id="SSF103473">
    <property type="entry name" value="MFS general substrate transporter"/>
    <property type="match status" value="1"/>
</dbReference>
<comment type="subcellular location">
    <subcellularLocation>
        <location evidence="1">Membrane</location>
        <topology evidence="1">Multi-pass membrane protein</topology>
    </subcellularLocation>
</comment>
<feature type="transmembrane region" description="Helical" evidence="5">
    <location>
        <begin position="218"/>
        <end position="236"/>
    </location>
</feature>
<dbReference type="GO" id="GO:0005886">
    <property type="term" value="C:plasma membrane"/>
    <property type="evidence" value="ECO:0007669"/>
    <property type="project" value="TreeGrafter"/>
</dbReference>
<dbReference type="PANTHER" id="PTHR23501:SF156">
    <property type="entry name" value="TRANSPORTER, PUTATIVE-RELATED"/>
    <property type="match status" value="1"/>
</dbReference>
<feature type="transmembrane region" description="Helical" evidence="5">
    <location>
        <begin position="561"/>
        <end position="583"/>
    </location>
</feature>
<sequence length="602" mass="65441">MSRSYSFFSGVNNLTSKYELCQLPDFRPCCGVFQRRSSVVASPQQVQTVTTGSNESMAENAEKQQQDLIAPGVLDEGGNEVEVPKKKPLAFYLAFLAINISTFVVSLDATALAVAIPKITNELNGTTLEAFWTSLAFILAVVVVQPLYTSISDVVGRKEPFCAGFVFFAIGSVVFAVANNMAVLIVGRLLQGLGAGGLDVLSEVILVDMTSLKERPKYLGFFALPMAGGAVFGPIIGASFSEYVDWRWIGWVNLPFCAIATVLTIFFMRLRPIDQKFSVKIQRLDWIGMVLFAIGCTLFSLPLSWAGVMYPWNSWRTLLPFLIGVLLLLIFALYESKPMEPVFPYRIFSNRTAAATIIGGTIHGMILYSTTNYGPLFFQAILLQSPFKSAISVLPGSVSVIGFSIIAAIVVEVVRRYRWIIIVAWVFAASGIGLWALWGDNSSLAVTASTQIIFGIGVGTLFTVLTIPMQTSVKDVDDTGIAAGALVSFRLFGGLIGLSICAGVFNNVFEQNIGSLGQLPPSSEKLKDIREVIGFIPILRVVAIDMEPGTLMRILDVYRKAFFAVFLTLGGMGAVGFLVSLFTKEISMESEDMGRQALEDSS</sequence>
<evidence type="ECO:0000313" key="7">
    <source>
        <dbReference type="EMBL" id="CAG8955556.1"/>
    </source>
</evidence>